<dbReference type="eggNOG" id="COG0628">
    <property type="taxonomic scope" value="Bacteria"/>
</dbReference>
<dbReference type="AlphaFoldDB" id="D9SLP9"/>
<feature type="transmembrane region" description="Helical" evidence="1">
    <location>
        <begin position="503"/>
        <end position="524"/>
    </location>
</feature>
<organism evidence="2 3">
    <name type="scientific">Clostridium cellulovorans (strain ATCC 35296 / DSM 3052 / OCM 3 / 743B)</name>
    <dbReference type="NCBI Taxonomy" id="573061"/>
    <lineage>
        <taxon>Bacteria</taxon>
        <taxon>Bacillati</taxon>
        <taxon>Bacillota</taxon>
        <taxon>Clostridia</taxon>
        <taxon>Eubacteriales</taxon>
        <taxon>Clostridiaceae</taxon>
        <taxon>Clostridium</taxon>
    </lineage>
</organism>
<dbReference type="HOGENOM" id="CLU_435281_0_0_9"/>
<dbReference type="EMBL" id="CP002160">
    <property type="protein sequence ID" value="ADL53686.1"/>
    <property type="molecule type" value="Genomic_DNA"/>
</dbReference>
<dbReference type="KEGG" id="ccb:Clocel_4023"/>
<keyword evidence="1" id="KW-0812">Transmembrane</keyword>
<dbReference type="Proteomes" id="UP000002730">
    <property type="component" value="Chromosome"/>
</dbReference>
<feature type="transmembrane region" description="Helical" evidence="1">
    <location>
        <begin position="474"/>
        <end position="491"/>
    </location>
</feature>
<dbReference type="OrthoDB" id="7066282at2"/>
<reference evidence="2 3" key="1">
    <citation type="submission" date="2010-08" db="EMBL/GenBank/DDBJ databases">
        <title>Complete sequence of Clostridium cellulovorans 743B.</title>
        <authorList>
            <consortium name="US DOE Joint Genome Institute"/>
            <person name="Lucas S."/>
            <person name="Copeland A."/>
            <person name="Lapidus A."/>
            <person name="Cheng J.-F."/>
            <person name="Bruce D."/>
            <person name="Goodwin L."/>
            <person name="Pitluck S."/>
            <person name="Chertkov O."/>
            <person name="Detter J.C."/>
            <person name="Han C."/>
            <person name="Tapia R."/>
            <person name="Land M."/>
            <person name="Hauser L."/>
            <person name="Chang Y.-J."/>
            <person name="Jeffries C."/>
            <person name="Kyrpides N."/>
            <person name="Ivanova N."/>
            <person name="Mikhailova N."/>
            <person name="Hemme C.L."/>
            <person name="Woyke T."/>
        </authorList>
    </citation>
    <scope>NUCLEOTIDE SEQUENCE [LARGE SCALE GENOMIC DNA]</scope>
    <source>
        <strain evidence="3">ATCC 35296 / DSM 3052 / OCM 3 / 743B</strain>
    </source>
</reference>
<sequence length="628" mass="71258">MDEDRRIKLEELSQASPLEVTKKLQEFEIYDRRSSQEIIDEVYAEFESGERLTDSILKPVFMSIVDGLLEATSLGKAARRKGLTASRVLNECEQFSYHGQEQKETNVNGYTEYKKAREYTYEYGKENRDKYDRGSYENQNAMSNYKKKAVNSNGSNKLLSNEYTGERNLYAYRNNPDKRRNDGKYDYQAEPDHIVPLKQIHTQFKGNYALSTDDIKRIANSNDNLALTSAALNGRKLDSSNSNFINEQEKLKKEGKDYFEVDGQTKTRMIQMEKEAQRSINSQTNETVVKNLTGKGIADRKDRKSAYAEAEEKKGSSLTSEERAKIDEELSKYKTKEIYGTAIGNAADQAKEYAVGNVILFIVKPLYFELKDIIKNGMIEGVGADSTIDALKIRFGRVKEYVLKNAKEFLGDSVLGFIKGFISSLIEGIISLFVGMFKQVLKLIKEGIKIFVQSAKILFGKDAKEMTPSQKGDAIIKIIGGSVIAIAGIGIEALLNKIGIGEPWSVVLSTMLSGIASALFMYLLDKVDLFSTKSEKRRDRIIEIFDERIKEIKDATDDFDIVVIDTLRRQRQEFEKIKEDLIIGLGSNSIDTINKGLYKMAKFYKIDLAYSNTREFVDYFDSETVIEL</sequence>
<name>D9SLP9_CLOC7</name>
<keyword evidence="3" id="KW-1185">Reference proteome</keyword>
<accession>D9SLP9</accession>
<dbReference type="STRING" id="573061.Clocel_4023"/>
<feature type="transmembrane region" description="Helical" evidence="1">
    <location>
        <begin position="414"/>
        <end position="437"/>
    </location>
</feature>
<protein>
    <submittedName>
        <fullName evidence="2">DNA repair ATPase</fullName>
    </submittedName>
</protein>
<gene>
    <name evidence="2" type="ordered locus">Clocel_4023</name>
</gene>
<evidence type="ECO:0000313" key="2">
    <source>
        <dbReference type="EMBL" id="ADL53686.1"/>
    </source>
</evidence>
<proteinExistence type="predicted"/>
<keyword evidence="1" id="KW-0472">Membrane</keyword>
<dbReference type="RefSeq" id="WP_010074034.1">
    <property type="nucleotide sequence ID" value="NC_014393.1"/>
</dbReference>
<evidence type="ECO:0000256" key="1">
    <source>
        <dbReference type="SAM" id="Phobius"/>
    </source>
</evidence>
<keyword evidence="1" id="KW-1133">Transmembrane helix</keyword>
<evidence type="ECO:0000313" key="3">
    <source>
        <dbReference type="Proteomes" id="UP000002730"/>
    </source>
</evidence>